<dbReference type="EC" id="4.2.1.1" evidence="2 10"/>
<keyword evidence="12" id="KW-1185">Reference proteome</keyword>
<dbReference type="STRING" id="109895.A0A507EBU8"/>
<evidence type="ECO:0000256" key="1">
    <source>
        <dbReference type="ARBA" id="ARBA00006217"/>
    </source>
</evidence>
<evidence type="ECO:0000313" key="12">
    <source>
        <dbReference type="Proteomes" id="UP000318582"/>
    </source>
</evidence>
<dbReference type="GO" id="GO:0004089">
    <property type="term" value="F:carbonate dehydratase activity"/>
    <property type="evidence" value="ECO:0007669"/>
    <property type="project" value="UniProtKB-UniRule"/>
</dbReference>
<gene>
    <name evidence="11" type="primary">NCE103</name>
    <name evidence="11" type="ORF">PhCBS80983_g01526</name>
</gene>
<feature type="binding site" evidence="9">
    <location>
        <position position="100"/>
    </location>
    <ligand>
        <name>Zn(2+)</name>
        <dbReference type="ChEBI" id="CHEBI:29105"/>
    </ligand>
</feature>
<comment type="similarity">
    <text evidence="1 10">Belongs to the beta-class carbonic anhydrase family.</text>
</comment>
<dbReference type="InterPro" id="IPR015892">
    <property type="entry name" value="Carbonic_anhydrase_CS"/>
</dbReference>
<sequence>MLGPARYLARATLPFLSPRTASFQPVGCCWRKLKHTRVVDNAGHSHPAELNEVVKGTTTKTIATLLENNREWAEAMVKERPGFFTQLAEQQSPDILWIGCSDSRVPANQLLKLLPGEVFVHRNIANIVPSTDLNSHSVLQYAVDALKVRHVIICGHYQCGGVGAALTNQQYGLVDYWIRSIKDLYKQNEKKLRHLSPTEQHDRMVELNVARSVDSVAYSTVVQNAWSRGQKVAVHGMVYRLADGRLKDLKMSVESLDDLKGVHRVAEHVDPDARQAQ</sequence>
<feature type="binding site" evidence="9">
    <location>
        <position position="159"/>
    </location>
    <ligand>
        <name>Zn(2+)</name>
        <dbReference type="ChEBI" id="CHEBI:29105"/>
    </ligand>
</feature>
<dbReference type="AlphaFoldDB" id="A0A507EBU8"/>
<comment type="catalytic activity">
    <reaction evidence="8 10">
        <text>hydrogencarbonate + H(+) = CO2 + H2O</text>
        <dbReference type="Rhea" id="RHEA:10748"/>
        <dbReference type="ChEBI" id="CHEBI:15377"/>
        <dbReference type="ChEBI" id="CHEBI:15378"/>
        <dbReference type="ChEBI" id="CHEBI:16526"/>
        <dbReference type="ChEBI" id="CHEBI:17544"/>
        <dbReference type="EC" id="4.2.1.1"/>
    </reaction>
</comment>
<dbReference type="Proteomes" id="UP000318582">
    <property type="component" value="Unassembled WGS sequence"/>
</dbReference>
<dbReference type="FunFam" id="3.40.1050.10:FF:000001">
    <property type="entry name" value="Carbonic anhydrase"/>
    <property type="match status" value="1"/>
</dbReference>
<protein>
    <recommendedName>
        <fullName evidence="3 10">Carbonic anhydrase</fullName>
        <ecNumber evidence="2 10">4.2.1.1</ecNumber>
    </recommendedName>
    <alternativeName>
        <fullName evidence="7 10">Carbonate dehydratase</fullName>
    </alternativeName>
</protein>
<dbReference type="Pfam" id="PF00484">
    <property type="entry name" value="Pro_CA"/>
    <property type="match status" value="1"/>
</dbReference>
<organism evidence="11 12">
    <name type="scientific">Powellomyces hirtus</name>
    <dbReference type="NCBI Taxonomy" id="109895"/>
    <lineage>
        <taxon>Eukaryota</taxon>
        <taxon>Fungi</taxon>
        <taxon>Fungi incertae sedis</taxon>
        <taxon>Chytridiomycota</taxon>
        <taxon>Chytridiomycota incertae sedis</taxon>
        <taxon>Chytridiomycetes</taxon>
        <taxon>Spizellomycetales</taxon>
        <taxon>Powellomycetaceae</taxon>
        <taxon>Powellomyces</taxon>
    </lineage>
</organism>
<dbReference type="SMART" id="SM00947">
    <property type="entry name" value="Pro_CA"/>
    <property type="match status" value="1"/>
</dbReference>
<dbReference type="CDD" id="cd00883">
    <property type="entry name" value="beta_CA_cladeA"/>
    <property type="match status" value="1"/>
</dbReference>
<feature type="binding site" evidence="9">
    <location>
        <position position="156"/>
    </location>
    <ligand>
        <name>Zn(2+)</name>
        <dbReference type="ChEBI" id="CHEBI:29105"/>
    </ligand>
</feature>
<proteinExistence type="inferred from homology"/>
<name>A0A507EBU8_9FUNG</name>
<dbReference type="InterPro" id="IPR036874">
    <property type="entry name" value="Carbonic_anhydrase_sf"/>
</dbReference>
<evidence type="ECO:0000256" key="8">
    <source>
        <dbReference type="ARBA" id="ARBA00048348"/>
    </source>
</evidence>
<comment type="cofactor">
    <cofactor evidence="9">
        <name>Zn(2+)</name>
        <dbReference type="ChEBI" id="CHEBI:29105"/>
    </cofactor>
    <text evidence="9">Binds 1 zinc ion per subunit.</text>
</comment>
<dbReference type="PROSITE" id="PS00705">
    <property type="entry name" value="PROK_CO2_ANHYDRASE_2"/>
    <property type="match status" value="1"/>
</dbReference>
<keyword evidence="5 9" id="KW-0862">Zinc</keyword>
<evidence type="ECO:0000256" key="6">
    <source>
        <dbReference type="ARBA" id="ARBA00023239"/>
    </source>
</evidence>
<dbReference type="PROSITE" id="PS00704">
    <property type="entry name" value="PROK_CO2_ANHYDRASE_1"/>
    <property type="match status" value="1"/>
</dbReference>
<evidence type="ECO:0000313" key="11">
    <source>
        <dbReference type="EMBL" id="TPX60795.1"/>
    </source>
</evidence>
<keyword evidence="4 9" id="KW-0479">Metal-binding</keyword>
<evidence type="ECO:0000256" key="4">
    <source>
        <dbReference type="ARBA" id="ARBA00022723"/>
    </source>
</evidence>
<reference evidence="11 12" key="1">
    <citation type="journal article" date="2019" name="Sci. Rep.">
        <title>Comparative genomics of chytrid fungi reveal insights into the obligate biotrophic and pathogenic lifestyle of Synchytrium endobioticum.</title>
        <authorList>
            <person name="van de Vossenberg B.T.L.H."/>
            <person name="Warris S."/>
            <person name="Nguyen H.D.T."/>
            <person name="van Gent-Pelzer M.P.E."/>
            <person name="Joly D.L."/>
            <person name="van de Geest H.C."/>
            <person name="Bonants P.J.M."/>
            <person name="Smith D.S."/>
            <person name="Levesque C.A."/>
            <person name="van der Lee T.A.J."/>
        </authorList>
    </citation>
    <scope>NUCLEOTIDE SEQUENCE [LARGE SCALE GENOMIC DNA]</scope>
    <source>
        <strain evidence="11 12">CBS 809.83</strain>
    </source>
</reference>
<comment type="function">
    <text evidence="10">Reversible hydration of carbon dioxide.</text>
</comment>
<dbReference type="GO" id="GO:0015976">
    <property type="term" value="P:carbon utilization"/>
    <property type="evidence" value="ECO:0007669"/>
    <property type="project" value="InterPro"/>
</dbReference>
<feature type="binding site" evidence="9">
    <location>
        <position position="102"/>
    </location>
    <ligand>
        <name>Zn(2+)</name>
        <dbReference type="ChEBI" id="CHEBI:29105"/>
    </ligand>
</feature>
<dbReference type="InterPro" id="IPR001765">
    <property type="entry name" value="Carbonic_anhydrase"/>
</dbReference>
<accession>A0A507EBU8</accession>
<comment type="caution">
    <text evidence="11">The sequence shown here is derived from an EMBL/GenBank/DDBJ whole genome shotgun (WGS) entry which is preliminary data.</text>
</comment>
<dbReference type="GO" id="GO:0008270">
    <property type="term" value="F:zinc ion binding"/>
    <property type="evidence" value="ECO:0007669"/>
    <property type="project" value="UniProtKB-UniRule"/>
</dbReference>
<keyword evidence="6 10" id="KW-0456">Lyase</keyword>
<dbReference type="EMBL" id="QEAQ01000012">
    <property type="protein sequence ID" value="TPX60795.1"/>
    <property type="molecule type" value="Genomic_DNA"/>
</dbReference>
<evidence type="ECO:0000256" key="9">
    <source>
        <dbReference type="PIRSR" id="PIRSR601765-1"/>
    </source>
</evidence>
<dbReference type="PANTHER" id="PTHR11002">
    <property type="entry name" value="CARBONIC ANHYDRASE"/>
    <property type="match status" value="1"/>
</dbReference>
<dbReference type="Gene3D" id="3.40.1050.10">
    <property type="entry name" value="Carbonic anhydrase"/>
    <property type="match status" value="1"/>
</dbReference>
<evidence type="ECO:0000256" key="10">
    <source>
        <dbReference type="RuleBase" id="RU003956"/>
    </source>
</evidence>
<dbReference type="SUPFAM" id="SSF53056">
    <property type="entry name" value="beta-carbonic anhydrase, cab"/>
    <property type="match status" value="1"/>
</dbReference>
<evidence type="ECO:0000256" key="5">
    <source>
        <dbReference type="ARBA" id="ARBA00022833"/>
    </source>
</evidence>
<evidence type="ECO:0000256" key="7">
    <source>
        <dbReference type="ARBA" id="ARBA00031969"/>
    </source>
</evidence>
<evidence type="ECO:0000256" key="2">
    <source>
        <dbReference type="ARBA" id="ARBA00012925"/>
    </source>
</evidence>
<evidence type="ECO:0000256" key="3">
    <source>
        <dbReference type="ARBA" id="ARBA00014628"/>
    </source>
</evidence>
<dbReference type="PANTHER" id="PTHR11002:SF76">
    <property type="entry name" value="CARBONIC ANHYDRASE"/>
    <property type="match status" value="1"/>
</dbReference>